<dbReference type="PROSITE" id="PS51125">
    <property type="entry name" value="NHL"/>
    <property type="match status" value="2"/>
</dbReference>
<evidence type="ECO:0000256" key="1">
    <source>
        <dbReference type="ARBA" id="ARBA00000900"/>
    </source>
</evidence>
<keyword evidence="4" id="KW-0597">Phosphoprotein</keyword>
<evidence type="ECO:0000256" key="3">
    <source>
        <dbReference type="ARBA" id="ARBA00012483"/>
    </source>
</evidence>
<organism>
    <name type="scientific">Branchiostoma floridae</name>
    <name type="common">Florida lancelet</name>
    <name type="synonym">Amphioxus</name>
    <dbReference type="NCBI Taxonomy" id="7739"/>
    <lineage>
        <taxon>Eukaryota</taxon>
        <taxon>Metazoa</taxon>
        <taxon>Chordata</taxon>
        <taxon>Cephalochordata</taxon>
        <taxon>Leptocardii</taxon>
        <taxon>Amphioxiformes</taxon>
        <taxon>Branchiostomatidae</taxon>
        <taxon>Branchiostoma</taxon>
    </lineage>
</organism>
<gene>
    <name evidence="13" type="ORF">BRAFLDRAFT_67260</name>
</gene>
<dbReference type="InterPro" id="IPR001258">
    <property type="entry name" value="NHL_repeat"/>
</dbReference>
<keyword evidence="6" id="KW-0677">Repeat</keyword>
<evidence type="ECO:0000256" key="8">
    <source>
        <dbReference type="ARBA" id="ARBA00022833"/>
    </source>
</evidence>
<dbReference type="Pfam" id="PF00643">
    <property type="entry name" value="zf-B_box"/>
    <property type="match status" value="1"/>
</dbReference>
<dbReference type="SMART" id="SM00336">
    <property type="entry name" value="BBOX"/>
    <property type="match status" value="1"/>
</dbReference>
<dbReference type="eggNOG" id="KOG2177">
    <property type="taxonomic scope" value="Eukaryota"/>
</dbReference>
<accession>C3ZG85</accession>
<dbReference type="GO" id="GO:0008270">
    <property type="term" value="F:zinc ion binding"/>
    <property type="evidence" value="ECO:0007669"/>
    <property type="project" value="UniProtKB-KW"/>
</dbReference>
<evidence type="ECO:0000256" key="2">
    <source>
        <dbReference type="ARBA" id="ARBA00008518"/>
    </source>
</evidence>
<dbReference type="InParanoid" id="C3ZG85"/>
<dbReference type="Gene3D" id="3.30.40.10">
    <property type="entry name" value="Zinc/RING finger domain, C3HC4 (zinc finger)"/>
    <property type="match status" value="1"/>
</dbReference>
<keyword evidence="8" id="KW-0862">Zinc</keyword>
<dbReference type="InterPro" id="IPR001841">
    <property type="entry name" value="Znf_RING"/>
</dbReference>
<dbReference type="InterPro" id="IPR013083">
    <property type="entry name" value="Znf_RING/FYVE/PHD"/>
</dbReference>
<dbReference type="PANTHER" id="PTHR24104:SF50">
    <property type="entry name" value="SMP-30_GLUCONOLACTONASE_LRE-LIKE REGION DOMAIN-CONTAINING PROTEIN"/>
    <property type="match status" value="1"/>
</dbReference>
<dbReference type="Gene3D" id="3.30.160.60">
    <property type="entry name" value="Classic Zinc Finger"/>
    <property type="match status" value="1"/>
</dbReference>
<comment type="catalytic activity">
    <reaction evidence="1">
        <text>S-ubiquitinyl-[E2 ubiquitin-conjugating enzyme]-L-cysteine + [acceptor protein]-L-lysine = [E2 ubiquitin-conjugating enzyme]-L-cysteine + N(6)-ubiquitinyl-[acceptor protein]-L-lysine.</text>
        <dbReference type="EC" id="2.3.2.27"/>
    </reaction>
</comment>
<reference evidence="13" key="1">
    <citation type="journal article" date="2008" name="Nature">
        <title>The amphioxus genome and the evolution of the chordate karyotype.</title>
        <authorList>
            <consortium name="US DOE Joint Genome Institute (JGI-PGF)"/>
            <person name="Putnam N.H."/>
            <person name="Butts T."/>
            <person name="Ferrier D.E.K."/>
            <person name="Furlong R.F."/>
            <person name="Hellsten U."/>
            <person name="Kawashima T."/>
            <person name="Robinson-Rechavi M."/>
            <person name="Shoguchi E."/>
            <person name="Terry A."/>
            <person name="Yu J.-K."/>
            <person name="Benito-Gutierrez E.L."/>
            <person name="Dubchak I."/>
            <person name="Garcia-Fernandez J."/>
            <person name="Gibson-Brown J.J."/>
            <person name="Grigoriev I.V."/>
            <person name="Horton A.C."/>
            <person name="de Jong P.J."/>
            <person name="Jurka J."/>
            <person name="Kapitonov V.V."/>
            <person name="Kohara Y."/>
            <person name="Kuroki Y."/>
            <person name="Lindquist E."/>
            <person name="Lucas S."/>
            <person name="Osoegawa K."/>
            <person name="Pennacchio L.A."/>
            <person name="Salamov A.A."/>
            <person name="Satou Y."/>
            <person name="Sauka-Spengler T."/>
            <person name="Schmutz J."/>
            <person name="Shin-I T."/>
            <person name="Toyoda A."/>
            <person name="Bronner-Fraser M."/>
            <person name="Fujiyama A."/>
            <person name="Holland L.Z."/>
            <person name="Holland P.W.H."/>
            <person name="Satoh N."/>
            <person name="Rokhsar D.S."/>
        </authorList>
    </citation>
    <scope>NUCLEOTIDE SEQUENCE [LARGE SCALE GENOMIC DNA]</scope>
    <source>
        <strain evidence="13">S238N-H82</strain>
        <tissue evidence="13">Testes</tissue>
    </source>
</reference>
<dbReference type="SUPFAM" id="SSF57850">
    <property type="entry name" value="RING/U-box"/>
    <property type="match status" value="1"/>
</dbReference>
<sequence length="602" mass="66853">MAAAPSSLGTQFGEELTCSICLELFTRPKVLPCQHIFCQDCLQDHASRRVLFQCPNCRQQVRIPPQGVAGLPDSHIVANLCERLQAQATLSKETSEQTQYGNRCSFHPSEEVRLYCKQCKVPICNECFEESHDEHPTMSLRRAIHQHRGPVQALITEGRGILENYCGFIRGLREEEKSLDDQKQQTDIKIMEAYRQTCNQIHQQLTEERDRLLSEVETNHRQNKGAVQSQRDAVLNDVAEMSSACDGAEQGMGREDKEFLSRKAKLDEVVGKFRERIVPILIPTHPAIFEPTEKFTCSLGKVTVPGAASSGAAAMAMGHHHGNKSSTLAPKQRLTFGGEGSDDGQFDFPFGVTVSEKAEIFVADSGNGRIQVFTLHGTFVRKFPAVVPGEQEQCPMDVALDREGNLWVVIRTESEEFAAQYTTQGRLLKKILLKETKNLRQVAVDTKRNQILITQTSGDGDNLQSEVLVLRSDGTLVRTVGQQQGMEVWFITVDGEGHIHVSDREHHLVHTFSEDGQFLFQYGGLGSGEGQLKEPAGICTDRAGNIIVADRGNRRVEMFDKTGRFIKHITTDMSCLCAVAMTPLGQIVVTCAEDNTVTIVSI</sequence>
<evidence type="ECO:0000256" key="10">
    <source>
        <dbReference type="PROSITE-ProRule" id="PRU00504"/>
    </source>
</evidence>
<dbReference type="Pfam" id="PF13445">
    <property type="entry name" value="zf-RING_UBOX"/>
    <property type="match status" value="1"/>
</dbReference>
<evidence type="ECO:0000256" key="9">
    <source>
        <dbReference type="PROSITE-ProRule" id="PRU00024"/>
    </source>
</evidence>
<dbReference type="FunFam" id="2.40.10.500:FF:000001">
    <property type="entry name" value="tripartite motif-containing protein 3-like"/>
    <property type="match status" value="1"/>
</dbReference>
<feature type="repeat" description="NHL" evidence="10">
    <location>
        <begin position="336"/>
        <end position="376"/>
    </location>
</feature>
<name>C3ZG85_BRAFL</name>
<dbReference type="Gene3D" id="2.120.10.30">
    <property type="entry name" value="TolB, C-terminal domain"/>
    <property type="match status" value="1"/>
</dbReference>
<dbReference type="InterPro" id="IPR000315">
    <property type="entry name" value="Znf_B-box"/>
</dbReference>
<evidence type="ECO:0000256" key="7">
    <source>
        <dbReference type="ARBA" id="ARBA00022771"/>
    </source>
</evidence>
<dbReference type="AlphaFoldDB" id="C3ZG85"/>
<dbReference type="EC" id="2.3.2.27" evidence="3"/>
<feature type="domain" description="RING-type" evidence="11">
    <location>
        <begin position="18"/>
        <end position="58"/>
    </location>
</feature>
<dbReference type="FunFam" id="2.120.10.30:FF:000064">
    <property type="entry name" value="Uncharacterized protein"/>
    <property type="match status" value="1"/>
</dbReference>
<dbReference type="Pfam" id="PF01436">
    <property type="entry name" value="NHL"/>
    <property type="match status" value="1"/>
</dbReference>
<dbReference type="SMART" id="SM00184">
    <property type="entry name" value="RING"/>
    <property type="match status" value="1"/>
</dbReference>
<feature type="domain" description="B box-type" evidence="12">
    <location>
        <begin position="99"/>
        <end position="140"/>
    </location>
</feature>
<dbReference type="Pfam" id="PF17170">
    <property type="entry name" value="DUF5128"/>
    <property type="match status" value="1"/>
</dbReference>
<dbReference type="PROSITE" id="PS00518">
    <property type="entry name" value="ZF_RING_1"/>
    <property type="match status" value="1"/>
</dbReference>
<dbReference type="FunFam" id="3.30.160.60:FF:002399">
    <property type="entry name" value="Predicted protein"/>
    <property type="match status" value="1"/>
</dbReference>
<dbReference type="SUPFAM" id="SSF101898">
    <property type="entry name" value="NHL repeat"/>
    <property type="match status" value="1"/>
</dbReference>
<evidence type="ECO:0000259" key="11">
    <source>
        <dbReference type="PROSITE" id="PS50089"/>
    </source>
</evidence>
<keyword evidence="7 9" id="KW-0863">Zinc-finger</keyword>
<protein>
    <recommendedName>
        <fullName evidence="3">RING-type E3 ubiquitin transferase</fullName>
        <ecNumber evidence="3">2.3.2.27</ecNumber>
    </recommendedName>
</protein>
<evidence type="ECO:0000256" key="5">
    <source>
        <dbReference type="ARBA" id="ARBA00022723"/>
    </source>
</evidence>
<dbReference type="PROSITE" id="PS50119">
    <property type="entry name" value="ZF_BBOX"/>
    <property type="match status" value="1"/>
</dbReference>
<dbReference type="EMBL" id="GG666617">
    <property type="protein sequence ID" value="EEN48406.1"/>
    <property type="molecule type" value="Genomic_DNA"/>
</dbReference>
<dbReference type="InterPro" id="IPR011042">
    <property type="entry name" value="6-blade_b-propeller_TolB-like"/>
</dbReference>
<evidence type="ECO:0000256" key="4">
    <source>
        <dbReference type="ARBA" id="ARBA00022553"/>
    </source>
</evidence>
<feature type="repeat" description="NHL" evidence="10">
    <location>
        <begin position="519"/>
        <end position="562"/>
    </location>
</feature>
<evidence type="ECO:0000256" key="6">
    <source>
        <dbReference type="ARBA" id="ARBA00022737"/>
    </source>
</evidence>
<comment type="similarity">
    <text evidence="2">Belongs to the TRIM/RBCC family.</text>
</comment>
<dbReference type="GO" id="GO:0061630">
    <property type="term" value="F:ubiquitin protein ligase activity"/>
    <property type="evidence" value="ECO:0007669"/>
    <property type="project" value="UniProtKB-EC"/>
</dbReference>
<dbReference type="PROSITE" id="PS50089">
    <property type="entry name" value="ZF_RING_2"/>
    <property type="match status" value="1"/>
</dbReference>
<proteinExistence type="inferred from homology"/>
<evidence type="ECO:0000259" key="12">
    <source>
        <dbReference type="PROSITE" id="PS50119"/>
    </source>
</evidence>
<dbReference type="InterPro" id="IPR050952">
    <property type="entry name" value="TRIM-NHL_E3_ligases"/>
</dbReference>
<dbReference type="SUPFAM" id="SSF57845">
    <property type="entry name" value="B-box zinc-binding domain"/>
    <property type="match status" value="1"/>
</dbReference>
<dbReference type="InterPro" id="IPR017907">
    <property type="entry name" value="Znf_RING_CS"/>
</dbReference>
<keyword evidence="5" id="KW-0479">Metal-binding</keyword>
<dbReference type="InterPro" id="IPR027370">
    <property type="entry name" value="Znf-RING_euk"/>
</dbReference>
<dbReference type="PANTHER" id="PTHR24104">
    <property type="entry name" value="E3 UBIQUITIN-PROTEIN LIGASE NHLRC1-RELATED"/>
    <property type="match status" value="1"/>
</dbReference>
<evidence type="ECO:0000313" key="13">
    <source>
        <dbReference type="EMBL" id="EEN48406.1"/>
    </source>
</evidence>